<accession>A0A4Z1SNY9</accession>
<evidence type="ECO:0000256" key="1">
    <source>
        <dbReference type="SAM" id="MobiDB-lite"/>
    </source>
</evidence>
<name>A0A4Z1SNY9_GIAMU</name>
<gene>
    <name evidence="2" type="ORF">GMRT_16394</name>
</gene>
<reference evidence="2 3" key="1">
    <citation type="submission" date="2019-05" db="EMBL/GenBank/DDBJ databases">
        <title>The compact genome of Giardia muris reveals important steps in the evolution of intestinal protozoan parasites.</title>
        <authorList>
            <person name="Xu F."/>
            <person name="Jimenez-Gonzalez A."/>
            <person name="Einarsson E."/>
            <person name="Astvaldsson A."/>
            <person name="Peirasmaki D."/>
            <person name="Eckmann L."/>
            <person name="Andersson J.O."/>
            <person name="Svard S.G."/>
            <person name="Jerlstrom-Hultqvist J."/>
        </authorList>
    </citation>
    <scope>NUCLEOTIDE SEQUENCE [LARGE SCALE GENOMIC DNA]</scope>
    <source>
        <strain evidence="2 3">Roberts-Thomson</strain>
    </source>
</reference>
<organism evidence="2 3">
    <name type="scientific">Giardia muris</name>
    <dbReference type="NCBI Taxonomy" id="5742"/>
    <lineage>
        <taxon>Eukaryota</taxon>
        <taxon>Metamonada</taxon>
        <taxon>Diplomonadida</taxon>
        <taxon>Hexamitidae</taxon>
        <taxon>Giardiinae</taxon>
        <taxon>Giardia</taxon>
    </lineage>
</organism>
<feature type="region of interest" description="Disordered" evidence="1">
    <location>
        <begin position="967"/>
        <end position="1054"/>
    </location>
</feature>
<keyword evidence="3" id="KW-1185">Reference proteome</keyword>
<dbReference type="VEuPathDB" id="GiardiaDB:GMRT_16394"/>
<feature type="compositionally biased region" description="Polar residues" evidence="1">
    <location>
        <begin position="1001"/>
        <end position="1010"/>
    </location>
</feature>
<feature type="compositionally biased region" description="Polar residues" evidence="1">
    <location>
        <begin position="194"/>
        <end position="211"/>
    </location>
</feature>
<feature type="region of interest" description="Disordered" evidence="1">
    <location>
        <begin position="1"/>
        <end position="54"/>
    </location>
</feature>
<feature type="compositionally biased region" description="Low complexity" evidence="1">
    <location>
        <begin position="34"/>
        <end position="49"/>
    </location>
</feature>
<dbReference type="AlphaFoldDB" id="A0A4Z1SNY9"/>
<dbReference type="Proteomes" id="UP000315496">
    <property type="component" value="Chromosome 5"/>
</dbReference>
<feature type="region of interest" description="Disordered" evidence="1">
    <location>
        <begin position="156"/>
        <end position="217"/>
    </location>
</feature>
<feature type="region of interest" description="Disordered" evidence="1">
    <location>
        <begin position="84"/>
        <end position="105"/>
    </location>
</feature>
<protein>
    <submittedName>
        <fullName evidence="2">Uncharacterized protein</fullName>
    </submittedName>
</protein>
<evidence type="ECO:0000313" key="2">
    <source>
        <dbReference type="EMBL" id="TNJ26575.1"/>
    </source>
</evidence>
<feature type="compositionally biased region" description="Basic and acidic residues" evidence="1">
    <location>
        <begin position="92"/>
        <end position="105"/>
    </location>
</feature>
<feature type="compositionally biased region" description="Pro residues" evidence="1">
    <location>
        <begin position="974"/>
        <end position="995"/>
    </location>
</feature>
<sequence>MSDPSVAADPHSIRPPPPGAATHATGRGRRRGRQAGAAATAAPAEETTPSSVSPEAILVLPVLSGHRGGEALSGLALQIQSVESTTTSSSSSHHDVSSESEARNDADAFPVSAPSFERVSSFTEPAPPCTLVSEPQAVPLATSGEQGGILRTLFDQQQHQHQQNQQELPTSSSRHSLREQSEIDAVSDAGNPHLSRQTARVGSPEPSNDASGLSGVPDEEQVAGAHREIVAHLSTESLALRVESGLAATRPRSELPTVSEPGEPELTEATGYDPSQVSGPAYGPPIEFFVPETGIASSPSPNPRGHGKGTAPRLDEPAPLSSRRQSSFRYIPTSQTEGTSGPTGSTGCSSSPSSRRDCAANNISSSSSLPHRPSAYGTAYSDDPGLFPLGPSTPASRILAFLDTLLADELAAMNLKASENVAGAVLLPSYKRLLLLAIRHRLIVVCPELRGSSLDSDVVAAGLQPLVRELTLGMESSTSRISGRTCAVLGDLASRPTEATVADLQGLLADKKLEDATTLCVEHGLFDHALFLALGLRNARLLARVLYEFEAHVRATTMGSKLATQYEMIDIDWAIADLKGKGTGGDSGLLVALRESTADSVLRRAYADLGQEDVIKRIVSILTSGLNADVSGPPLSKHRRADLLLALLEFSGGARESEPLALLLQVLLGLPPVFTSSGELIIRPLFQTTSVVGGSGHDVGQLLGKLFTKGIATPDLFDFRLQEIAEYVHCRAFEAPAALFYHPIRPVTWVYHGYDLRHPFLPHLLPYRLTYAGYARKAGKRDEGVARKGLAYCHLCLEQLRTLTRMCVLNKPEMSEIRPETNGIKYPLGMSHDALKYPLCNLNALESALSLAENFFGELQRLAGVAPQHLQARLLLPTEALDALEALRRRALSVAETVGDGSLRAQIQAIRVASASHDALKEEPEPEPDFCLLPYISLLGPTQVCEQEDSMSSSDSSIDLSIHPDFKVDRREPTPSPPPLPQVPVPMPQLVPQPVPSSSSEEISFSTSALDGSFAPGVGPSIEAPPVLQPEVPTPQSPTPVHAEQVQGEQPQQARRWFTGRKMSTDEGVVVDLAANDTGRMVYSETYGCWVCLDDEGKEVPPVRTEIPSPPPVGEPRVDSGARRGRKRQRAGAKYLSAAREPELE</sequence>
<proteinExistence type="predicted"/>
<dbReference type="EMBL" id="VDLU01000005">
    <property type="protein sequence ID" value="TNJ26575.1"/>
    <property type="molecule type" value="Genomic_DNA"/>
</dbReference>
<feature type="region of interest" description="Disordered" evidence="1">
    <location>
        <begin position="250"/>
        <end position="377"/>
    </location>
</feature>
<feature type="compositionally biased region" description="Low complexity" evidence="1">
    <location>
        <begin position="156"/>
        <end position="166"/>
    </location>
</feature>
<feature type="region of interest" description="Disordered" evidence="1">
    <location>
        <begin position="1100"/>
        <end position="1145"/>
    </location>
</feature>
<evidence type="ECO:0000313" key="3">
    <source>
        <dbReference type="Proteomes" id="UP000315496"/>
    </source>
</evidence>
<comment type="caution">
    <text evidence="2">The sequence shown here is derived from an EMBL/GenBank/DDBJ whole genome shotgun (WGS) entry which is preliminary data.</text>
</comment>
<feature type="compositionally biased region" description="Low complexity" evidence="1">
    <location>
        <begin position="332"/>
        <end position="353"/>
    </location>
</feature>
<dbReference type="OrthoDB" id="10255117at2759"/>